<reference evidence="2" key="1">
    <citation type="submission" date="2019-06" db="EMBL/GenBank/DDBJ databases">
        <title>Genomics analysis of Aphanomyces spp. identifies a new class of oomycete effector associated with host adaptation.</title>
        <authorList>
            <person name="Gaulin E."/>
        </authorList>
    </citation>
    <scope>NUCLEOTIDE SEQUENCE</scope>
    <source>
        <strain evidence="2">CBS 578.67</strain>
    </source>
</reference>
<feature type="chain" id="PRO_5025410264" description="Spondin-like TSP1 domain-containing protein" evidence="1">
    <location>
        <begin position="18"/>
        <end position="348"/>
    </location>
</feature>
<evidence type="ECO:0000313" key="2">
    <source>
        <dbReference type="EMBL" id="KAF0711589.1"/>
    </source>
</evidence>
<keyword evidence="1" id="KW-0732">Signal</keyword>
<dbReference type="PANTHER" id="PTHR20920">
    <property type="entry name" value="RPE-SPONDIN"/>
    <property type="match status" value="1"/>
</dbReference>
<dbReference type="EMBL" id="VJMH01001563">
    <property type="protein sequence ID" value="KAF0711589.1"/>
    <property type="molecule type" value="Genomic_DNA"/>
</dbReference>
<dbReference type="Gene3D" id="2.20.100.10">
    <property type="entry name" value="Thrombospondin type-1 (TSP1) repeat"/>
    <property type="match status" value="2"/>
</dbReference>
<comment type="caution">
    <text evidence="2">The sequence shown here is derived from an EMBL/GenBank/DDBJ whole genome shotgun (WGS) entry which is preliminary data.</text>
</comment>
<protein>
    <recommendedName>
        <fullName evidence="3">Spondin-like TSP1 domain-containing protein</fullName>
    </recommendedName>
</protein>
<feature type="signal peptide" evidence="1">
    <location>
        <begin position="1"/>
        <end position="17"/>
    </location>
</feature>
<evidence type="ECO:0000256" key="1">
    <source>
        <dbReference type="SAM" id="SignalP"/>
    </source>
</evidence>
<dbReference type="SUPFAM" id="SSF82895">
    <property type="entry name" value="TSP-1 type 1 repeat"/>
    <property type="match status" value="1"/>
</dbReference>
<organism evidence="2">
    <name type="scientific">Aphanomyces stellatus</name>
    <dbReference type="NCBI Taxonomy" id="120398"/>
    <lineage>
        <taxon>Eukaryota</taxon>
        <taxon>Sar</taxon>
        <taxon>Stramenopiles</taxon>
        <taxon>Oomycota</taxon>
        <taxon>Saprolegniomycetes</taxon>
        <taxon>Saprolegniales</taxon>
        <taxon>Verrucalvaceae</taxon>
        <taxon>Aphanomyces</taxon>
    </lineage>
</organism>
<gene>
    <name evidence="2" type="ORF">As57867_005175</name>
</gene>
<dbReference type="OrthoDB" id="446173at2759"/>
<name>A0A6A4ZPQ7_9STRA</name>
<proteinExistence type="predicted"/>
<dbReference type="SMART" id="SM00209">
    <property type="entry name" value="TSP1"/>
    <property type="match status" value="5"/>
</dbReference>
<sequence length="348" mass="37144">MRVALSIATVIVGAVLASYDPSQLIGVSDPILIAKIEGYMPPICSDLYGDSKHWTDWSNCSAKCGTGQQVRYLTNQGVKNLQSNGCEISIDTQPCTGTTCPQDCIYGDWINNDGKNGGWGACNPATGTQTRARTIKSPAINGGKDCVALWGAATQLQNCPVDCQGTLSDWDKTCDGRTATLSRRFAVAVRDLNGGKACPPSVETKDCDPDCASIPWGDYSPCDPNTGNQTRTRDIAVDGKWLKLQTILKKNNCPTIDVQPCDVNCVVGDWAATAVCDVKTGTKTFKRDVVTPARNCGIKCDSVQDATQLTRTEPCAVSCETSAWGPFVCDPTTGIATSTRQITQPPLN</sequence>
<dbReference type="InterPro" id="IPR000884">
    <property type="entry name" value="TSP1_rpt"/>
</dbReference>
<dbReference type="Pfam" id="PF00090">
    <property type="entry name" value="TSP_1"/>
    <property type="match status" value="2"/>
</dbReference>
<dbReference type="PANTHER" id="PTHR20920:SF5">
    <property type="entry name" value="SMB DOMAIN-CONTAINING PROTEIN"/>
    <property type="match status" value="1"/>
</dbReference>
<feature type="non-terminal residue" evidence="2">
    <location>
        <position position="348"/>
    </location>
</feature>
<accession>A0A6A4ZPQ7</accession>
<dbReference type="AlphaFoldDB" id="A0A6A4ZPQ7"/>
<evidence type="ECO:0008006" key="3">
    <source>
        <dbReference type="Google" id="ProtNLM"/>
    </source>
</evidence>
<dbReference type="InterPro" id="IPR039942">
    <property type="entry name" value="SBSPO"/>
</dbReference>
<dbReference type="PROSITE" id="PS50092">
    <property type="entry name" value="TSP1"/>
    <property type="match status" value="1"/>
</dbReference>
<dbReference type="InterPro" id="IPR036383">
    <property type="entry name" value="TSP1_rpt_sf"/>
</dbReference>